<sequence>EFGGPYENVGFVLLNHFLDLVEAIDEDNPSGVDSSEFEGTDIPPEIPLPKEVSIGRDEVEAVKDWVLAMSVDEGAQRVLLEDRRGIFESSIVDRTGEVASM</sequence>
<organism evidence="2 3">
    <name type="scientific">Pristionchus fissidentatus</name>
    <dbReference type="NCBI Taxonomy" id="1538716"/>
    <lineage>
        <taxon>Eukaryota</taxon>
        <taxon>Metazoa</taxon>
        <taxon>Ecdysozoa</taxon>
        <taxon>Nematoda</taxon>
        <taxon>Chromadorea</taxon>
        <taxon>Rhabditida</taxon>
        <taxon>Rhabditina</taxon>
        <taxon>Diplogasteromorpha</taxon>
        <taxon>Diplogasteroidea</taxon>
        <taxon>Neodiplogasteridae</taxon>
        <taxon>Pristionchus</taxon>
    </lineage>
</organism>
<dbReference type="AlphaFoldDB" id="A0AAV5WRR1"/>
<gene>
    <name evidence="2" type="ORF">PFISCL1PPCAC_24606</name>
</gene>
<name>A0AAV5WRR1_9BILA</name>
<evidence type="ECO:0000256" key="1">
    <source>
        <dbReference type="SAM" id="MobiDB-lite"/>
    </source>
</evidence>
<feature type="non-terminal residue" evidence="2">
    <location>
        <position position="101"/>
    </location>
</feature>
<keyword evidence="3" id="KW-1185">Reference proteome</keyword>
<proteinExistence type="predicted"/>
<comment type="caution">
    <text evidence="2">The sequence shown here is derived from an EMBL/GenBank/DDBJ whole genome shotgun (WGS) entry which is preliminary data.</text>
</comment>
<protein>
    <submittedName>
        <fullName evidence="2">Uncharacterized protein</fullName>
    </submittedName>
</protein>
<feature type="region of interest" description="Disordered" evidence="1">
    <location>
        <begin position="28"/>
        <end position="49"/>
    </location>
</feature>
<accession>A0AAV5WRR1</accession>
<evidence type="ECO:0000313" key="2">
    <source>
        <dbReference type="EMBL" id="GMT33308.1"/>
    </source>
</evidence>
<dbReference type="EMBL" id="BTSY01000006">
    <property type="protein sequence ID" value="GMT33308.1"/>
    <property type="molecule type" value="Genomic_DNA"/>
</dbReference>
<evidence type="ECO:0000313" key="3">
    <source>
        <dbReference type="Proteomes" id="UP001432322"/>
    </source>
</evidence>
<reference evidence="2" key="1">
    <citation type="submission" date="2023-10" db="EMBL/GenBank/DDBJ databases">
        <title>Genome assembly of Pristionchus species.</title>
        <authorList>
            <person name="Yoshida K."/>
            <person name="Sommer R.J."/>
        </authorList>
    </citation>
    <scope>NUCLEOTIDE SEQUENCE</scope>
    <source>
        <strain evidence="2">RS5133</strain>
    </source>
</reference>
<feature type="non-terminal residue" evidence="2">
    <location>
        <position position="1"/>
    </location>
</feature>
<dbReference type="Proteomes" id="UP001432322">
    <property type="component" value="Unassembled WGS sequence"/>
</dbReference>